<dbReference type="InterPro" id="IPR010980">
    <property type="entry name" value="Cyt_c/b562"/>
</dbReference>
<dbReference type="InterPro" id="IPR002321">
    <property type="entry name" value="Cyt_c_II"/>
</dbReference>
<dbReference type="InterPro" id="IPR012127">
    <property type="entry name" value="Cyt_c_prime"/>
</dbReference>
<evidence type="ECO:0000256" key="2">
    <source>
        <dbReference type="ARBA" id="ARBA00022617"/>
    </source>
</evidence>
<evidence type="ECO:0000256" key="4">
    <source>
        <dbReference type="ARBA" id="ARBA00022982"/>
    </source>
</evidence>
<reference evidence="7" key="1">
    <citation type="journal article" date="2015" name="Int. J. Syst. Evol. Microbiol.">
        <title>Rhizobium oryzicola sp. nov., potential plant-growth-promoting endophytic bacteria isolated from rice roots.</title>
        <authorList>
            <person name="Zhang X.X."/>
            <person name="Gao J.S."/>
            <person name="Cao Y.H."/>
            <person name="Sheirdil R.A."/>
            <person name="Wang X.C."/>
            <person name="Zhang L."/>
        </authorList>
    </citation>
    <scope>NUCLEOTIDE SEQUENCE</scope>
    <source>
        <strain evidence="7">05753</strain>
    </source>
</reference>
<dbReference type="PIRSF" id="PIRSF000027">
    <property type="entry name" value="Cytc_c_prime"/>
    <property type="match status" value="1"/>
</dbReference>
<name>A0ABT8SSP9_9HYPH</name>
<gene>
    <name evidence="7" type="ORF">Q2T52_04985</name>
</gene>
<reference evidence="7" key="2">
    <citation type="submission" date="2023-07" db="EMBL/GenBank/DDBJ databases">
        <authorList>
            <person name="Sun H."/>
        </authorList>
    </citation>
    <scope>NUCLEOTIDE SEQUENCE</scope>
    <source>
        <strain evidence="7">05753</strain>
    </source>
</reference>
<evidence type="ECO:0000313" key="7">
    <source>
        <dbReference type="EMBL" id="MDO1581445.1"/>
    </source>
</evidence>
<dbReference type="SUPFAM" id="SSF47175">
    <property type="entry name" value="Cytochromes"/>
    <property type="match status" value="1"/>
</dbReference>
<comment type="caution">
    <text evidence="7">The sequence shown here is derived from an EMBL/GenBank/DDBJ whole genome shotgun (WGS) entry which is preliminary data.</text>
</comment>
<feature type="signal peptide" evidence="6">
    <location>
        <begin position="1"/>
        <end position="25"/>
    </location>
</feature>
<keyword evidence="4" id="KW-0249">Electron transport</keyword>
<protein>
    <submittedName>
        <fullName evidence="7">Cytochrome c</fullName>
    </submittedName>
</protein>
<dbReference type="PROSITE" id="PS51009">
    <property type="entry name" value="CYTCII"/>
    <property type="match status" value="1"/>
</dbReference>
<evidence type="ECO:0000256" key="3">
    <source>
        <dbReference type="ARBA" id="ARBA00022723"/>
    </source>
</evidence>
<feature type="chain" id="PRO_5046509471" evidence="6">
    <location>
        <begin position="26"/>
        <end position="150"/>
    </location>
</feature>
<evidence type="ECO:0000313" key="8">
    <source>
        <dbReference type="Proteomes" id="UP001169006"/>
    </source>
</evidence>
<dbReference type="RefSeq" id="WP_302075552.1">
    <property type="nucleotide sequence ID" value="NZ_JAUKWQ010000001.1"/>
</dbReference>
<keyword evidence="3" id="KW-0479">Metal-binding</keyword>
<dbReference type="Proteomes" id="UP001169006">
    <property type="component" value="Unassembled WGS sequence"/>
</dbReference>
<dbReference type="EMBL" id="JAUKWQ010000001">
    <property type="protein sequence ID" value="MDO1581445.1"/>
    <property type="molecule type" value="Genomic_DNA"/>
</dbReference>
<keyword evidence="2" id="KW-0349">Heme</keyword>
<evidence type="ECO:0000256" key="5">
    <source>
        <dbReference type="ARBA" id="ARBA00023004"/>
    </source>
</evidence>
<dbReference type="InterPro" id="IPR015984">
    <property type="entry name" value="Cyt_c_prime_subgr"/>
</dbReference>
<proteinExistence type="predicted"/>
<accession>A0ABT8SSP9</accession>
<keyword evidence="5" id="KW-0408">Iron</keyword>
<dbReference type="PRINTS" id="PR00608">
    <property type="entry name" value="CYTCHROMECII"/>
</dbReference>
<organism evidence="7 8">
    <name type="scientific">Rhizobium oryzicola</name>
    <dbReference type="NCBI Taxonomy" id="1232668"/>
    <lineage>
        <taxon>Bacteria</taxon>
        <taxon>Pseudomonadati</taxon>
        <taxon>Pseudomonadota</taxon>
        <taxon>Alphaproteobacteria</taxon>
        <taxon>Hyphomicrobiales</taxon>
        <taxon>Rhizobiaceae</taxon>
        <taxon>Rhizobium/Agrobacterium group</taxon>
        <taxon>Rhizobium</taxon>
    </lineage>
</organism>
<dbReference type="Pfam" id="PF01322">
    <property type="entry name" value="Cytochrom_C_2"/>
    <property type="match status" value="1"/>
</dbReference>
<keyword evidence="6" id="KW-0732">Signal</keyword>
<sequence>MKSKVVIAAAIALCLGAGVAGMASAAGEPQVVRQGLMKKVGGSLGALSAIAKGTKPYDAATVKASLSAISESAKAFPEQFPAGSETGFETSAAPAIWQNMADFKARAAKLGSDADAILASMPADQAGVAQAIEKLGADCSACHQTYRLKR</sequence>
<keyword evidence="8" id="KW-1185">Reference proteome</keyword>
<dbReference type="Gene3D" id="1.20.120.10">
    <property type="entry name" value="Cytochrome c/b562"/>
    <property type="match status" value="1"/>
</dbReference>
<evidence type="ECO:0000256" key="1">
    <source>
        <dbReference type="ARBA" id="ARBA00022448"/>
    </source>
</evidence>
<keyword evidence="1" id="KW-0813">Transport</keyword>
<evidence type="ECO:0000256" key="6">
    <source>
        <dbReference type="SAM" id="SignalP"/>
    </source>
</evidence>